<gene>
    <name evidence="2" type="ORF">HCA52_12120</name>
</gene>
<evidence type="ECO:0000256" key="1">
    <source>
        <dbReference type="SAM" id="Phobius"/>
    </source>
</evidence>
<dbReference type="Pfam" id="PF03729">
    <property type="entry name" value="DUF308"/>
    <property type="match status" value="2"/>
</dbReference>
<name>A0A7X1CMH8_9LIST</name>
<keyword evidence="1" id="KW-0812">Transmembrane</keyword>
<feature type="transmembrane region" description="Helical" evidence="1">
    <location>
        <begin position="121"/>
        <end position="143"/>
    </location>
</feature>
<comment type="caution">
    <text evidence="2">The sequence shown here is derived from an EMBL/GenBank/DDBJ whole genome shotgun (WGS) entry which is preliminary data.</text>
</comment>
<dbReference type="EMBL" id="JAARVG010000011">
    <property type="protein sequence ID" value="MBC1794170.1"/>
    <property type="molecule type" value="Genomic_DNA"/>
</dbReference>
<evidence type="ECO:0000313" key="2">
    <source>
        <dbReference type="EMBL" id="MBC1794170.1"/>
    </source>
</evidence>
<keyword evidence="1" id="KW-1133">Transmembrane helix</keyword>
<proteinExistence type="predicted"/>
<dbReference type="InterPro" id="IPR052712">
    <property type="entry name" value="Acid_resist_chaperone_HdeD"/>
</dbReference>
<dbReference type="RefSeq" id="WP_185487177.1">
    <property type="nucleotide sequence ID" value="NZ_JAARVE010000002.1"/>
</dbReference>
<dbReference type="AlphaFoldDB" id="A0A7X1CMH8"/>
<dbReference type="Proteomes" id="UP000539064">
    <property type="component" value="Unassembled WGS sequence"/>
</dbReference>
<feature type="transmembrane region" description="Helical" evidence="1">
    <location>
        <begin position="63"/>
        <end position="82"/>
    </location>
</feature>
<keyword evidence="1" id="KW-0472">Membrane</keyword>
<feature type="transmembrane region" description="Helical" evidence="1">
    <location>
        <begin position="149"/>
        <end position="171"/>
    </location>
</feature>
<feature type="transmembrane region" description="Helical" evidence="1">
    <location>
        <begin position="88"/>
        <end position="109"/>
    </location>
</feature>
<accession>A0A7X1CMH8</accession>
<protein>
    <submittedName>
        <fullName evidence="2">HdeD family acid-resistance protein</fullName>
    </submittedName>
</protein>
<dbReference type="GO" id="GO:0005886">
    <property type="term" value="C:plasma membrane"/>
    <property type="evidence" value="ECO:0007669"/>
    <property type="project" value="TreeGrafter"/>
</dbReference>
<dbReference type="PANTHER" id="PTHR34989">
    <property type="entry name" value="PROTEIN HDED"/>
    <property type="match status" value="1"/>
</dbReference>
<feature type="transmembrane region" description="Helical" evidence="1">
    <location>
        <begin position="7"/>
        <end position="25"/>
    </location>
</feature>
<organism evidence="2 3">
    <name type="scientific">Listeria booriae</name>
    <dbReference type="NCBI Taxonomy" id="1552123"/>
    <lineage>
        <taxon>Bacteria</taxon>
        <taxon>Bacillati</taxon>
        <taxon>Bacillota</taxon>
        <taxon>Bacilli</taxon>
        <taxon>Bacillales</taxon>
        <taxon>Listeriaceae</taxon>
        <taxon>Listeria</taxon>
    </lineage>
</organism>
<feature type="transmembrane region" description="Helical" evidence="1">
    <location>
        <begin position="31"/>
        <end position="51"/>
    </location>
</feature>
<sequence>MKWLLRILLALAGIAMIGLGIWFVSHPLVSLLTFTISMGILLLCVGVFQIISFFTHRGSEKSSGWLLAEGILSTLLGILLLANQFQGTLTIVLVFGMWVLFSGIMRTVSSFAVKSAGEQHWGWMLALGILNIIIGFICIFNPIVSVFGIVFIMGTFFILQGINCIAGIFFVGKVRA</sequence>
<evidence type="ECO:0000313" key="3">
    <source>
        <dbReference type="Proteomes" id="UP000539064"/>
    </source>
</evidence>
<dbReference type="InterPro" id="IPR005325">
    <property type="entry name" value="DUF308_memb"/>
</dbReference>
<reference evidence="2 3" key="1">
    <citation type="submission" date="2020-03" db="EMBL/GenBank/DDBJ databases">
        <title>Soil Listeria distribution.</title>
        <authorList>
            <person name="Liao J."/>
            <person name="Wiedmann M."/>
        </authorList>
    </citation>
    <scope>NUCLEOTIDE SEQUENCE [LARGE SCALE GENOMIC DNA]</scope>
    <source>
        <strain evidence="2 3">FSL L7-0978</strain>
    </source>
</reference>
<dbReference type="PANTHER" id="PTHR34989:SF1">
    <property type="entry name" value="PROTEIN HDED"/>
    <property type="match status" value="1"/>
</dbReference>